<feature type="compositionally biased region" description="Low complexity" evidence="6">
    <location>
        <begin position="1095"/>
        <end position="1115"/>
    </location>
</feature>
<feature type="compositionally biased region" description="Basic and acidic residues" evidence="6">
    <location>
        <begin position="1012"/>
        <end position="1029"/>
    </location>
</feature>
<evidence type="ECO:0008006" key="10">
    <source>
        <dbReference type="Google" id="ProtNLM"/>
    </source>
</evidence>
<feature type="compositionally biased region" description="Polar residues" evidence="6">
    <location>
        <begin position="999"/>
        <end position="1011"/>
    </location>
</feature>
<feature type="compositionally biased region" description="Polar residues" evidence="6">
    <location>
        <begin position="1259"/>
        <end position="1269"/>
    </location>
</feature>
<feature type="compositionally biased region" description="Low complexity" evidence="6">
    <location>
        <begin position="396"/>
        <end position="407"/>
    </location>
</feature>
<dbReference type="RefSeq" id="XP_066074517.1">
    <property type="nucleotide sequence ID" value="XM_066218420.1"/>
</dbReference>
<feature type="compositionally biased region" description="Acidic residues" evidence="6">
    <location>
        <begin position="1122"/>
        <end position="1131"/>
    </location>
</feature>
<evidence type="ECO:0000313" key="8">
    <source>
        <dbReference type="EMBL" id="WWC87754.1"/>
    </source>
</evidence>
<feature type="compositionally biased region" description="Low complexity" evidence="6">
    <location>
        <begin position="342"/>
        <end position="361"/>
    </location>
</feature>
<feature type="region of interest" description="Disordered" evidence="6">
    <location>
        <begin position="454"/>
        <end position="473"/>
    </location>
</feature>
<reference evidence="8 9" key="1">
    <citation type="submission" date="2024-01" db="EMBL/GenBank/DDBJ databases">
        <title>Comparative genomics of Cryptococcus and Kwoniella reveals pathogenesis evolution and contrasting modes of karyotype evolution via chromosome fusion or intercentromeric recombination.</title>
        <authorList>
            <person name="Coelho M.A."/>
            <person name="David-Palma M."/>
            <person name="Shea T."/>
            <person name="Bowers K."/>
            <person name="McGinley-Smith S."/>
            <person name="Mohammad A.W."/>
            <person name="Gnirke A."/>
            <person name="Yurkov A.M."/>
            <person name="Nowrousian M."/>
            <person name="Sun S."/>
            <person name="Cuomo C.A."/>
            <person name="Heitman J."/>
        </authorList>
    </citation>
    <scope>NUCLEOTIDE SEQUENCE [LARGE SCALE GENOMIC DNA]</scope>
    <source>
        <strain evidence="8 9">CBS 6074</strain>
    </source>
</reference>
<dbReference type="PANTHER" id="PTHR17920">
    <property type="entry name" value="TRANSMEMBRANE AND COILED-COIL DOMAIN-CONTAINING PROTEIN 4 TMCO4"/>
    <property type="match status" value="1"/>
</dbReference>
<dbReference type="Pfam" id="PF05277">
    <property type="entry name" value="DUF726"/>
    <property type="match status" value="1"/>
</dbReference>
<dbReference type="InterPro" id="IPR007941">
    <property type="entry name" value="DUF726"/>
</dbReference>
<feature type="compositionally biased region" description="Low complexity" evidence="6">
    <location>
        <begin position="942"/>
        <end position="954"/>
    </location>
</feature>
<dbReference type="PANTHER" id="PTHR17920:SF3">
    <property type="entry name" value="TRANSMEMBRANE AND COILED-COIL DOMAIN-CONTAINING PROTEIN 4"/>
    <property type="match status" value="1"/>
</dbReference>
<keyword evidence="9" id="KW-1185">Reference proteome</keyword>
<feature type="compositionally biased region" description="Polar residues" evidence="6">
    <location>
        <begin position="1132"/>
        <end position="1142"/>
    </location>
</feature>
<dbReference type="InterPro" id="IPR029024">
    <property type="entry name" value="TerB-like"/>
</dbReference>
<feature type="compositionally biased region" description="Basic and acidic residues" evidence="6">
    <location>
        <begin position="1277"/>
        <end position="1303"/>
    </location>
</feature>
<feature type="compositionally biased region" description="Polar residues" evidence="6">
    <location>
        <begin position="7"/>
        <end position="21"/>
    </location>
</feature>
<dbReference type="GeneID" id="91093318"/>
<feature type="region of interest" description="Disordered" evidence="6">
    <location>
        <begin position="1"/>
        <end position="94"/>
    </location>
</feature>
<sequence>MIPSPRRSVSQPAVHSNSNSWPDLDDDDGWQDMPVVRSDSNPFGLDEEDVKRYHYQAPVRLDPSSSSSSGSTLNPSGNNNTTGNATGSHLELDEDTYGYSGDSWREKVMEDESDYTRLRLNEDEESEEVAMRTKYLFDEDKAMTPLSQMQATKNLLTEGQRIAYVGLCQLIAKKMLKDMSRGWEGHKSFPSSTKSKIGLKGKSKNDVPVVESGNIWMIKIMARLYQHMELTRDEQRMIESLAEHGVDPSDLVPALMTTHTVNNPDFDPRAKEKADLKAIAEAEEDEAERDIEFETERLAGRTQQEIEEEENPPPPYQPREESPLPKNTTNPFGEDDDTDANDPFSFSSASSSTSASKLPLSDSKHRPAPVKLPSFDYDDDDGDIASMLSPPPSKSPQPSRSLSISSSADIEPEKVEEADLGADPEETPKVKPAELLEPTVNRDETDDGMQMEGKIDEETNPAPLPSLPGVSTSLSNTDEKVTLDIRWTVLCDLFLVLIADSVYDARSRAFLEQVSSALGFEWLDLIRFENRVTDALEIQEGHEKTAQDGIIEGRKKAAKTKRYALMGLAAVGGGLVIGLSAGLAAPLIGAGLGAALGTVGITGTGTFLAGAGGIGLITTGGVLSGANIAARGMARRTREVRIFQLKPLHNNKRVSCYITMGGFMASKFDDVRLPFSVLDPIIGDVFSILWEPEMMEEMGSAMKILTGEILTSMGQQVLAATVMTALMSAMQWPILLTKLGYLIDNPWSNALDRARAAGFVLADTILNRHAGVRPISLIGFSLGARAIFYALTELARVKAYGLVQDVFIFGTTVTASKDTWLDVRSVVAGRFVNGYATNDWMLGYLFRATSGGLNTVAGLRPVETVAGLENVDVTEIITGHMSYRSCMPQLLAKVGFPVTAEYFDEPDDPNVDMSVQERVIVNEAEEEAKQNRRKILGIFPVGNRSARNSGSGSNTPNPDKEKSNDPTPLPTPGPGGGYEYEDDDDLPPREESDLGEIPGSSTSPNHASTSNKTEEERKEEEQKIRKAIKEEEEAVKSISKTAGFDFRAISEALGKDIDIDNLKQPEPTKPIPGISLTDNNRSPLERSGSAPPPIVINDNNILNNSNTWSSANTTSIPKFPENDDNDDDEGDITSTMNMTRGLSLSDLPSWEKPQIPNLSIPSPSPSFSSSTITPTEEKPSSITLQSSSSQSGLFKSPVFSWNAWNSSSSSNLPSANDILKDTPKPVRSAPPARPHPKEFIDMNPFMAAANEGWGGSGRGTNISNSNNSGLGFGKLSSIEKDEIQRETERKRQQDEKEAESNPW</sequence>
<evidence type="ECO:0000256" key="7">
    <source>
        <dbReference type="SAM" id="Phobius"/>
    </source>
</evidence>
<proteinExistence type="predicted"/>
<dbReference type="SUPFAM" id="SSF158682">
    <property type="entry name" value="TerB-like"/>
    <property type="match status" value="1"/>
</dbReference>
<feature type="region of interest" description="Disordered" evidence="6">
    <location>
        <begin position="1205"/>
        <end position="1303"/>
    </location>
</feature>
<feature type="coiled-coil region" evidence="5">
    <location>
        <begin position="270"/>
        <end position="297"/>
    </location>
</feature>
<evidence type="ECO:0000256" key="3">
    <source>
        <dbReference type="ARBA" id="ARBA00022989"/>
    </source>
</evidence>
<name>A0AAX4JS83_9TREE</name>
<evidence type="ECO:0000256" key="5">
    <source>
        <dbReference type="SAM" id="Coils"/>
    </source>
</evidence>
<evidence type="ECO:0000256" key="2">
    <source>
        <dbReference type="ARBA" id="ARBA00022692"/>
    </source>
</evidence>
<keyword evidence="5" id="KW-0175">Coiled coil</keyword>
<protein>
    <recommendedName>
        <fullName evidence="10">DUF726-domain-containing protein</fullName>
    </recommendedName>
</protein>
<comment type="subcellular location">
    <subcellularLocation>
        <location evidence="1">Membrane</location>
        <topology evidence="1">Multi-pass membrane protein</topology>
    </subcellularLocation>
</comment>
<dbReference type="GO" id="GO:0016020">
    <property type="term" value="C:membrane"/>
    <property type="evidence" value="ECO:0007669"/>
    <property type="project" value="UniProtKB-SubCell"/>
</dbReference>
<dbReference type="Proteomes" id="UP001355207">
    <property type="component" value="Chromosome 3"/>
</dbReference>
<feature type="transmembrane region" description="Helical" evidence="7">
    <location>
        <begin position="608"/>
        <end position="630"/>
    </location>
</feature>
<feature type="region of interest" description="Disordered" evidence="6">
    <location>
        <begin position="932"/>
        <end position="1193"/>
    </location>
</feature>
<feature type="compositionally biased region" description="Low complexity" evidence="6">
    <location>
        <begin position="1205"/>
        <end position="1216"/>
    </location>
</feature>
<feature type="transmembrane region" description="Helical" evidence="7">
    <location>
        <begin position="563"/>
        <end position="588"/>
    </location>
</feature>
<keyword evidence="4 7" id="KW-0472">Membrane</keyword>
<feature type="region of interest" description="Disordered" evidence="6">
    <location>
        <begin position="183"/>
        <end position="203"/>
    </location>
</feature>
<evidence type="ECO:0000256" key="4">
    <source>
        <dbReference type="ARBA" id="ARBA00023136"/>
    </source>
</evidence>
<feature type="compositionally biased region" description="Basic and acidic residues" evidence="6">
    <location>
        <begin position="1053"/>
        <end position="1063"/>
    </location>
</feature>
<evidence type="ECO:0000313" key="9">
    <source>
        <dbReference type="Proteomes" id="UP001355207"/>
    </source>
</evidence>
<feature type="region of interest" description="Disordered" evidence="6">
    <location>
        <begin position="297"/>
        <end position="447"/>
    </location>
</feature>
<evidence type="ECO:0000256" key="6">
    <source>
        <dbReference type="SAM" id="MobiDB-lite"/>
    </source>
</evidence>
<organism evidence="8 9">
    <name type="scientific">Kwoniella dendrophila CBS 6074</name>
    <dbReference type="NCBI Taxonomy" id="1295534"/>
    <lineage>
        <taxon>Eukaryota</taxon>
        <taxon>Fungi</taxon>
        <taxon>Dikarya</taxon>
        <taxon>Basidiomycota</taxon>
        <taxon>Agaricomycotina</taxon>
        <taxon>Tremellomycetes</taxon>
        <taxon>Tremellales</taxon>
        <taxon>Cryptococcaceae</taxon>
        <taxon>Kwoniella</taxon>
    </lineage>
</organism>
<dbReference type="EMBL" id="CP144100">
    <property type="protein sequence ID" value="WWC87754.1"/>
    <property type="molecule type" value="Genomic_DNA"/>
</dbReference>
<gene>
    <name evidence="8" type="ORF">L201_002646</name>
</gene>
<evidence type="ECO:0000256" key="1">
    <source>
        <dbReference type="ARBA" id="ARBA00004141"/>
    </source>
</evidence>
<keyword evidence="3 7" id="KW-1133">Transmembrane helix</keyword>
<keyword evidence="2 7" id="KW-0812">Transmembrane</keyword>
<accession>A0AAX4JS83</accession>
<feature type="compositionally biased region" description="Low complexity" evidence="6">
    <location>
        <begin position="64"/>
        <end position="88"/>
    </location>
</feature>
<feature type="compositionally biased region" description="Low complexity" evidence="6">
    <location>
        <begin position="1153"/>
        <end position="1193"/>
    </location>
</feature>